<accession>A0A5C5RDY3</accession>
<evidence type="ECO:0000313" key="2">
    <source>
        <dbReference type="EMBL" id="TWS20633.1"/>
    </source>
</evidence>
<organism evidence="2 3">
    <name type="scientific">Tsukamurella asaccharolytica</name>
    <dbReference type="NCBI Taxonomy" id="2592067"/>
    <lineage>
        <taxon>Bacteria</taxon>
        <taxon>Bacillati</taxon>
        <taxon>Actinomycetota</taxon>
        <taxon>Actinomycetes</taxon>
        <taxon>Mycobacteriales</taxon>
        <taxon>Tsukamurellaceae</taxon>
        <taxon>Tsukamurella</taxon>
    </lineage>
</organism>
<sequence>MTHYWALVVFLAVLAVMAAASDADQRRRARYAALDENADLCRGQQVDRTPEMRAAPVHPAKNATEAINQITHQQENQ</sequence>
<reference evidence="2 3" key="1">
    <citation type="submission" date="2019-06" db="EMBL/GenBank/DDBJ databases">
        <title>Tsukamurella conjunctivitidis sp. nov., Tsukamurella assacharolytica sp. nov. and Tsukamurella sputae sp. nov. isolated from patients with conjunctivitis, bacteraemia (lymphoma) and respiratory infection (sputum) in Hong Kong.</title>
        <authorList>
            <person name="Teng J.L.L."/>
            <person name="Lee H.H."/>
            <person name="Fong J.Y.H."/>
            <person name="Fok K.M.N."/>
            <person name="Lau S.K.P."/>
            <person name="Woo P.C.Y."/>
        </authorList>
    </citation>
    <scope>NUCLEOTIDE SEQUENCE [LARGE SCALE GENOMIC DNA]</scope>
    <source>
        <strain evidence="2 3">HKU71</strain>
    </source>
</reference>
<gene>
    <name evidence="2" type="ORF">FK529_04635</name>
</gene>
<dbReference type="RefSeq" id="WP_146559853.1">
    <property type="nucleotide sequence ID" value="NZ_VIGW01000002.1"/>
</dbReference>
<feature type="signal peptide" evidence="1">
    <location>
        <begin position="1"/>
        <end position="20"/>
    </location>
</feature>
<protein>
    <submittedName>
        <fullName evidence="2">Uncharacterized protein</fullName>
    </submittedName>
</protein>
<comment type="caution">
    <text evidence="2">The sequence shown here is derived from an EMBL/GenBank/DDBJ whole genome shotgun (WGS) entry which is preliminary data.</text>
</comment>
<dbReference type="Proteomes" id="UP000317291">
    <property type="component" value="Unassembled WGS sequence"/>
</dbReference>
<keyword evidence="3" id="KW-1185">Reference proteome</keyword>
<keyword evidence="1" id="KW-0732">Signal</keyword>
<evidence type="ECO:0000313" key="3">
    <source>
        <dbReference type="Proteomes" id="UP000317291"/>
    </source>
</evidence>
<dbReference type="EMBL" id="VIGW01000002">
    <property type="protein sequence ID" value="TWS20633.1"/>
    <property type="molecule type" value="Genomic_DNA"/>
</dbReference>
<feature type="chain" id="PRO_5039069475" evidence="1">
    <location>
        <begin position="21"/>
        <end position="77"/>
    </location>
</feature>
<proteinExistence type="predicted"/>
<name>A0A5C5RDY3_9ACTN</name>
<evidence type="ECO:0000256" key="1">
    <source>
        <dbReference type="SAM" id="SignalP"/>
    </source>
</evidence>
<dbReference type="AlphaFoldDB" id="A0A5C5RDY3"/>